<evidence type="ECO:0000313" key="10">
    <source>
        <dbReference type="EMBL" id="PWG00535.1"/>
    </source>
</evidence>
<dbReference type="GO" id="GO:1990961">
    <property type="term" value="P:xenobiotic detoxification by transmembrane export across the plasma membrane"/>
    <property type="evidence" value="ECO:0007669"/>
    <property type="project" value="InterPro"/>
</dbReference>
<dbReference type="InterPro" id="IPR036259">
    <property type="entry name" value="MFS_trans_sf"/>
</dbReference>
<dbReference type="Proteomes" id="UP000245080">
    <property type="component" value="Unassembled WGS sequence"/>
</dbReference>
<dbReference type="PANTHER" id="PTHR23502">
    <property type="entry name" value="MAJOR FACILITATOR SUPERFAMILY"/>
    <property type="match status" value="1"/>
</dbReference>
<feature type="transmembrane region" description="Helical" evidence="8">
    <location>
        <begin position="218"/>
        <end position="241"/>
    </location>
</feature>
<evidence type="ECO:0000313" key="11">
    <source>
        <dbReference type="Proteomes" id="UP000245080"/>
    </source>
</evidence>
<evidence type="ECO:0000256" key="4">
    <source>
        <dbReference type="ARBA" id="ARBA00022475"/>
    </source>
</evidence>
<dbReference type="RefSeq" id="WP_109250481.1">
    <property type="nucleotide sequence ID" value="NZ_QCXQ01000002.1"/>
</dbReference>
<feature type="transmembrane region" description="Helical" evidence="8">
    <location>
        <begin position="309"/>
        <end position="333"/>
    </location>
</feature>
<feature type="transmembrane region" description="Helical" evidence="8">
    <location>
        <begin position="283"/>
        <end position="303"/>
    </location>
</feature>
<evidence type="ECO:0000256" key="8">
    <source>
        <dbReference type="RuleBase" id="RU365088"/>
    </source>
</evidence>
<dbReference type="CDD" id="cd17320">
    <property type="entry name" value="MFS_MdfA_MDR_like"/>
    <property type="match status" value="1"/>
</dbReference>
<comment type="caution">
    <text evidence="10">The sequence shown here is derived from an EMBL/GenBank/DDBJ whole genome shotgun (WGS) entry which is preliminary data.</text>
</comment>
<accession>A0A2V1N2T3</accession>
<evidence type="ECO:0000259" key="9">
    <source>
        <dbReference type="PROSITE" id="PS50850"/>
    </source>
</evidence>
<evidence type="ECO:0000256" key="6">
    <source>
        <dbReference type="ARBA" id="ARBA00022989"/>
    </source>
</evidence>
<name>A0A2V1N2T3_9LACO</name>
<feature type="transmembrane region" description="Helical" evidence="8">
    <location>
        <begin position="45"/>
        <end position="66"/>
    </location>
</feature>
<dbReference type="InterPro" id="IPR004812">
    <property type="entry name" value="Efflux_drug-R_Bcr/CmlA"/>
</dbReference>
<dbReference type="GO" id="GO:0005886">
    <property type="term" value="C:plasma membrane"/>
    <property type="evidence" value="ECO:0007669"/>
    <property type="project" value="UniProtKB-SubCell"/>
</dbReference>
<keyword evidence="11" id="KW-1185">Reference proteome</keyword>
<dbReference type="InterPro" id="IPR011701">
    <property type="entry name" value="MFS"/>
</dbReference>
<evidence type="ECO:0000256" key="1">
    <source>
        <dbReference type="ARBA" id="ARBA00004651"/>
    </source>
</evidence>
<feature type="transmembrane region" description="Helical" evidence="8">
    <location>
        <begin position="78"/>
        <end position="97"/>
    </location>
</feature>
<keyword evidence="4 8" id="KW-1003">Cell membrane</keyword>
<evidence type="ECO:0000256" key="3">
    <source>
        <dbReference type="ARBA" id="ARBA00022448"/>
    </source>
</evidence>
<organism evidence="10 11">
    <name type="scientific">Levilactobacillus bambusae</name>
    <dbReference type="NCBI Taxonomy" id="2024736"/>
    <lineage>
        <taxon>Bacteria</taxon>
        <taxon>Bacillati</taxon>
        <taxon>Bacillota</taxon>
        <taxon>Bacilli</taxon>
        <taxon>Lactobacillales</taxon>
        <taxon>Lactobacillaceae</taxon>
        <taxon>Levilactobacillus</taxon>
    </lineage>
</organism>
<sequence length="397" mass="42044">MAHTNRSRATWLTLLLGTISATGPLSIDLYMPALPQMTTQFHTSASLMQLSITACLVGLALGQVFWGPLSDRYGRKKMLLAGFATFAIASFLITLSHSIGVLIALRFIQGAAGAAGQVLSRAVTSDLFSGNQLTRFYAMLNAVNGLFPIIAPLIGGMLIAVVPWEGIFWLLTLIGILITLAVAIGLPESLPMDKRSTGSLRSSFAAMGKLLTHPRFDAMLLVTGLIYAILFCYISASSFVFQHGFGMSAQAFSWLYAMNGLAMALGSAIPARLVGRLDNRRQLIWVLRLTLLATGCLVLSLFFPQQLWLVVSLLFIILLLNGAGLTLSGSLILENATANAGSVSALIGLSQDGLGGLASPLVGLGKPGSYASMAIWMLISAALALGLTHTSELKPTV</sequence>
<comment type="similarity">
    <text evidence="2 8">Belongs to the major facilitator superfamily. Bcr/CmlA family.</text>
</comment>
<dbReference type="EMBL" id="QCXQ01000002">
    <property type="protein sequence ID" value="PWG00535.1"/>
    <property type="molecule type" value="Genomic_DNA"/>
</dbReference>
<feature type="transmembrane region" description="Helical" evidence="8">
    <location>
        <begin position="136"/>
        <end position="161"/>
    </location>
</feature>
<evidence type="ECO:0000256" key="2">
    <source>
        <dbReference type="ARBA" id="ARBA00006236"/>
    </source>
</evidence>
<dbReference type="PROSITE" id="PS50850">
    <property type="entry name" value="MFS"/>
    <property type="match status" value="1"/>
</dbReference>
<dbReference type="AlphaFoldDB" id="A0A2V1N2T3"/>
<gene>
    <name evidence="10" type="ORF">DCM90_06325</name>
</gene>
<dbReference type="Pfam" id="PF07690">
    <property type="entry name" value="MFS_1"/>
    <property type="match status" value="1"/>
</dbReference>
<keyword evidence="5 8" id="KW-0812">Transmembrane</keyword>
<evidence type="ECO:0000256" key="7">
    <source>
        <dbReference type="ARBA" id="ARBA00023136"/>
    </source>
</evidence>
<feature type="domain" description="Major facilitator superfamily (MFS) profile" evidence="9">
    <location>
        <begin position="12"/>
        <end position="397"/>
    </location>
</feature>
<feature type="transmembrane region" description="Helical" evidence="8">
    <location>
        <begin position="167"/>
        <end position="186"/>
    </location>
</feature>
<dbReference type="InterPro" id="IPR020846">
    <property type="entry name" value="MFS_dom"/>
</dbReference>
<dbReference type="NCBIfam" id="TIGR00710">
    <property type="entry name" value="efflux_Bcr_CflA"/>
    <property type="match status" value="1"/>
</dbReference>
<evidence type="ECO:0000256" key="5">
    <source>
        <dbReference type="ARBA" id="ARBA00022692"/>
    </source>
</evidence>
<keyword evidence="6 8" id="KW-1133">Transmembrane helix</keyword>
<dbReference type="SUPFAM" id="SSF103473">
    <property type="entry name" value="MFS general substrate transporter"/>
    <property type="match status" value="1"/>
</dbReference>
<keyword evidence="3 8" id="KW-0813">Transport</keyword>
<feature type="transmembrane region" description="Helical" evidence="8">
    <location>
        <begin position="253"/>
        <end position="271"/>
    </location>
</feature>
<comment type="subcellular location">
    <subcellularLocation>
        <location evidence="1 8">Cell membrane</location>
        <topology evidence="1 8">Multi-pass membrane protein</topology>
    </subcellularLocation>
</comment>
<keyword evidence="7 8" id="KW-0472">Membrane</keyword>
<reference evidence="10 11" key="1">
    <citation type="journal article" date="2018" name="Int. J. Syst. Evol. Microbiol.">
        <title>Lactobacillus bambusae sp. nov., isolated from a traditional fermented Ma-bamboo shoots of Taiwan.</title>
        <authorList>
            <person name="Wang L.-T."/>
        </authorList>
    </citation>
    <scope>NUCLEOTIDE SEQUENCE [LARGE SCALE GENOMIC DNA]</scope>
    <source>
        <strain evidence="10 11">BS-W1</strain>
    </source>
</reference>
<dbReference type="GO" id="GO:0042910">
    <property type="term" value="F:xenobiotic transmembrane transporter activity"/>
    <property type="evidence" value="ECO:0007669"/>
    <property type="project" value="InterPro"/>
</dbReference>
<feature type="transmembrane region" description="Helical" evidence="8">
    <location>
        <begin position="370"/>
        <end position="388"/>
    </location>
</feature>
<proteinExistence type="inferred from homology"/>
<dbReference type="OrthoDB" id="9800416at2"/>
<dbReference type="Gene3D" id="1.20.1720.10">
    <property type="entry name" value="Multidrug resistance protein D"/>
    <property type="match status" value="1"/>
</dbReference>
<protein>
    <recommendedName>
        <fullName evidence="8">Bcr/CflA family efflux transporter</fullName>
    </recommendedName>
</protein>
<dbReference type="PANTHER" id="PTHR23502:SF132">
    <property type="entry name" value="POLYAMINE TRANSPORTER 2-RELATED"/>
    <property type="match status" value="1"/>
</dbReference>
<comment type="caution">
    <text evidence="8">Lacks conserved residue(s) required for the propagation of feature annotation.</text>
</comment>